<keyword evidence="1" id="KW-0812">Transmembrane</keyword>
<reference evidence="2 5" key="2">
    <citation type="submission" date="2016-01" db="EMBL/GenBank/DDBJ databases">
        <authorList>
            <person name="Oliw E.H."/>
        </authorList>
    </citation>
    <scope>NUCLEOTIDE SEQUENCE [LARGE SCALE GENOMIC DNA]</scope>
    <source>
        <strain evidence="2 5">MDcuke</strain>
    </source>
</reference>
<keyword evidence="1" id="KW-0472">Membrane</keyword>
<dbReference type="Proteomes" id="UP000033924">
    <property type="component" value="Unassembled WGS sequence"/>
</dbReference>
<evidence type="ECO:0000313" key="2">
    <source>
        <dbReference type="EMBL" id="AXF76670.1"/>
    </source>
</evidence>
<proteinExistence type="predicted"/>
<evidence type="ECO:0000256" key="1">
    <source>
        <dbReference type="SAM" id="Phobius"/>
    </source>
</evidence>
<evidence type="ECO:0000313" key="5">
    <source>
        <dbReference type="Proteomes" id="UP000264980"/>
    </source>
</evidence>
<gene>
    <name evidence="2" type="ORF">AV903_12455</name>
    <name evidence="3" type="ORF">SY86_07505</name>
</gene>
<evidence type="ECO:0000313" key="3">
    <source>
        <dbReference type="EMBL" id="KKF35301.1"/>
    </source>
</evidence>
<dbReference type="PATRIC" id="fig|65700.7.peg.1911"/>
<reference evidence="3 4" key="1">
    <citation type="submission" date="2015-01" db="EMBL/GenBank/DDBJ databases">
        <title>Erwinia tracheiphila.</title>
        <authorList>
            <person name="Shapiro L.R."/>
        </authorList>
    </citation>
    <scope>NUCLEOTIDE SEQUENCE [LARGE SCALE GENOMIC DNA]</scope>
    <source>
        <strain evidence="3 4">BuffGH</strain>
    </source>
</reference>
<name>A0A0M2KE98_9GAMM</name>
<dbReference type="STRING" id="65700.SY86_07505"/>
<dbReference type="EMBL" id="CP013970">
    <property type="protein sequence ID" value="AXF76670.1"/>
    <property type="molecule type" value="Genomic_DNA"/>
</dbReference>
<feature type="transmembrane region" description="Helical" evidence="1">
    <location>
        <begin position="21"/>
        <end position="43"/>
    </location>
</feature>
<sequence>MAIMNSTIYDVAKVILQTRRFIKFGLCSLTLAILSFSLGYLILIKDVFLPNDFTNPSIMKVLAREDYINLAKKVFEPVQEYNAGESVSEPKGDTYTTLYVNRALMLHVYYKLLEYYKYDESTPHLQEVKRFKYEPYYELRLDIGILILFIFC</sequence>
<dbReference type="RefSeq" id="WP_016190087.1">
    <property type="nucleotide sequence ID" value="NZ_CP013970.1"/>
</dbReference>
<dbReference type="Proteomes" id="UP000264980">
    <property type="component" value="Chromosome"/>
</dbReference>
<dbReference type="AlphaFoldDB" id="A0A0M2KE98"/>
<protein>
    <submittedName>
        <fullName evidence="3">Uncharacterized protein</fullName>
    </submittedName>
</protein>
<keyword evidence="1" id="KW-1133">Transmembrane helix</keyword>
<evidence type="ECO:0000313" key="4">
    <source>
        <dbReference type="Proteomes" id="UP000033924"/>
    </source>
</evidence>
<keyword evidence="4" id="KW-1185">Reference proteome</keyword>
<accession>A0A0M2KE98</accession>
<organism evidence="3 4">
    <name type="scientific">Erwinia tracheiphila</name>
    <dbReference type="NCBI Taxonomy" id="65700"/>
    <lineage>
        <taxon>Bacteria</taxon>
        <taxon>Pseudomonadati</taxon>
        <taxon>Pseudomonadota</taxon>
        <taxon>Gammaproteobacteria</taxon>
        <taxon>Enterobacterales</taxon>
        <taxon>Erwiniaceae</taxon>
        <taxon>Erwinia</taxon>
    </lineage>
</organism>
<dbReference type="EMBL" id="JXNU01000003">
    <property type="protein sequence ID" value="KKF35301.1"/>
    <property type="molecule type" value="Genomic_DNA"/>
</dbReference>